<accession>A0A2P9ALA1</accession>
<dbReference type="EMBL" id="FUIG01000029">
    <property type="protein sequence ID" value="SJM31889.1"/>
    <property type="molecule type" value="Genomic_DNA"/>
</dbReference>
<dbReference type="Proteomes" id="UP000245698">
    <property type="component" value="Unassembled WGS sequence"/>
</dbReference>
<gene>
    <name evidence="1" type="ORF">BQ8482_220060</name>
</gene>
<evidence type="ECO:0000313" key="1">
    <source>
        <dbReference type="EMBL" id="SJM31889.1"/>
    </source>
</evidence>
<protein>
    <submittedName>
        <fullName evidence="1">Uncharacterized protein</fullName>
    </submittedName>
</protein>
<evidence type="ECO:0000313" key="2">
    <source>
        <dbReference type="Proteomes" id="UP000245698"/>
    </source>
</evidence>
<proteinExistence type="predicted"/>
<dbReference type="AlphaFoldDB" id="A0A2P9ALA1"/>
<sequence length="64" mass="6836">MQKPRSNRKRLARPAMTALSPEASPALALGMAQKTSEACNAPESCRTASIAGLESYHGICYLPM</sequence>
<reference evidence="2" key="1">
    <citation type="submission" date="2016-12" db="EMBL/GenBank/DDBJ databases">
        <authorList>
            <person name="Brunel B."/>
        </authorList>
    </citation>
    <scope>NUCLEOTIDE SEQUENCE [LARGE SCALE GENOMIC DNA]</scope>
</reference>
<organism evidence="1 2">
    <name type="scientific">Mesorhizobium delmotii</name>
    <dbReference type="NCBI Taxonomy" id="1631247"/>
    <lineage>
        <taxon>Bacteria</taxon>
        <taxon>Pseudomonadati</taxon>
        <taxon>Pseudomonadota</taxon>
        <taxon>Alphaproteobacteria</taxon>
        <taxon>Hyphomicrobiales</taxon>
        <taxon>Phyllobacteriaceae</taxon>
        <taxon>Mesorhizobium</taxon>
    </lineage>
</organism>
<name>A0A2P9ALA1_9HYPH</name>
<keyword evidence="2" id="KW-1185">Reference proteome</keyword>